<dbReference type="AlphaFoldDB" id="A0A6C0BT88"/>
<sequence>MNKSLDISEYTLDDILKLFRIEPNCINEDNMKKAKKITLMTHPDKSGKSPDIFIFFSKAYNILNEVYKLSIRKTRVKDQEYEDVLPSEVINKLLATDNFNALFNEMWNKASSANETTGHGKWLSSDSDFYGNDDKSADKIRNDIRGRQLAVRTEPEAMCNSFGTELDGSQSAQTGKYEDIRKAYTETIVGVTNDDYNSKRKYNNVDELVRDRAANIDIGNDHEVKLERQKYKSGEDDTRIIYEMVKQDENNKRFIDTAISHVMRLCN</sequence>
<evidence type="ECO:0008006" key="2">
    <source>
        <dbReference type="Google" id="ProtNLM"/>
    </source>
</evidence>
<evidence type="ECO:0000313" key="1">
    <source>
        <dbReference type="EMBL" id="QHS94628.1"/>
    </source>
</evidence>
<dbReference type="EMBL" id="MN739227">
    <property type="protein sequence ID" value="QHS94628.1"/>
    <property type="molecule type" value="Genomic_DNA"/>
</dbReference>
<organism evidence="1">
    <name type="scientific">viral metagenome</name>
    <dbReference type="NCBI Taxonomy" id="1070528"/>
    <lineage>
        <taxon>unclassified sequences</taxon>
        <taxon>metagenomes</taxon>
        <taxon>organismal metagenomes</taxon>
    </lineage>
</organism>
<dbReference type="InterPro" id="IPR036869">
    <property type="entry name" value="J_dom_sf"/>
</dbReference>
<accession>A0A6C0BT88</accession>
<proteinExistence type="predicted"/>
<name>A0A6C0BT88_9ZZZZ</name>
<dbReference type="SUPFAM" id="SSF46565">
    <property type="entry name" value="Chaperone J-domain"/>
    <property type="match status" value="1"/>
</dbReference>
<protein>
    <recommendedName>
        <fullName evidence="2">J domain-containing protein</fullName>
    </recommendedName>
</protein>
<reference evidence="1" key="1">
    <citation type="journal article" date="2020" name="Nature">
        <title>Giant virus diversity and host interactions through global metagenomics.</title>
        <authorList>
            <person name="Schulz F."/>
            <person name="Roux S."/>
            <person name="Paez-Espino D."/>
            <person name="Jungbluth S."/>
            <person name="Walsh D.A."/>
            <person name="Denef V.J."/>
            <person name="McMahon K.D."/>
            <person name="Konstantinidis K.T."/>
            <person name="Eloe-Fadrosh E.A."/>
            <person name="Kyrpides N.C."/>
            <person name="Woyke T."/>
        </authorList>
    </citation>
    <scope>NUCLEOTIDE SEQUENCE</scope>
    <source>
        <strain evidence="1">GVMAG-M-3300018416-45</strain>
    </source>
</reference>